<accession>A0A2X3IJN6</accession>
<evidence type="ECO:0000313" key="3">
    <source>
        <dbReference type="Proteomes" id="UP000250675"/>
    </source>
</evidence>
<keyword evidence="1" id="KW-1133">Transmembrane helix</keyword>
<keyword evidence="1" id="KW-0472">Membrane</keyword>
<reference evidence="2 3" key="1">
    <citation type="submission" date="2018-06" db="EMBL/GenBank/DDBJ databases">
        <authorList>
            <consortium name="Pathogen Informatics"/>
            <person name="Doyle S."/>
        </authorList>
    </citation>
    <scope>NUCLEOTIDE SEQUENCE [LARGE SCALE GENOMIC DNA]</scope>
    <source>
        <strain evidence="2 3">NCTC9645</strain>
    </source>
</reference>
<sequence length="82" mass="9286">MQLYKSLRRTIVLLCPPPVIINGLILTFCSTITVIQYMDNSMKLQVTGYRGYIITNEARVALEGIKINSILSVIKRIKNKSD</sequence>
<organism evidence="2 3">
    <name type="scientific">Klebsiella pneumoniae</name>
    <dbReference type="NCBI Taxonomy" id="573"/>
    <lineage>
        <taxon>Bacteria</taxon>
        <taxon>Pseudomonadati</taxon>
        <taxon>Pseudomonadota</taxon>
        <taxon>Gammaproteobacteria</taxon>
        <taxon>Enterobacterales</taxon>
        <taxon>Enterobacteriaceae</taxon>
        <taxon>Klebsiella/Raoultella group</taxon>
        <taxon>Klebsiella</taxon>
        <taxon>Klebsiella pneumoniae complex</taxon>
    </lineage>
</organism>
<dbReference type="Proteomes" id="UP000250675">
    <property type="component" value="Unassembled WGS sequence"/>
</dbReference>
<evidence type="ECO:0000313" key="2">
    <source>
        <dbReference type="EMBL" id="SQC86407.1"/>
    </source>
</evidence>
<proteinExistence type="predicted"/>
<name>A0A2X3IJN6_KLEPN</name>
<feature type="transmembrane region" description="Helical" evidence="1">
    <location>
        <begin position="12"/>
        <end position="38"/>
    </location>
</feature>
<gene>
    <name evidence="2" type="ORF">NCTC9645_04492</name>
</gene>
<evidence type="ECO:0000256" key="1">
    <source>
        <dbReference type="SAM" id="Phobius"/>
    </source>
</evidence>
<dbReference type="EMBL" id="UASO01000006">
    <property type="protein sequence ID" value="SQC86407.1"/>
    <property type="molecule type" value="Genomic_DNA"/>
</dbReference>
<keyword evidence="1" id="KW-0812">Transmembrane</keyword>
<protein>
    <submittedName>
        <fullName evidence="2">Uncharacterized protein</fullName>
    </submittedName>
</protein>
<dbReference type="AlphaFoldDB" id="A0A2X3IJN6"/>